<dbReference type="AlphaFoldDB" id="A0A5C1Q823"/>
<dbReference type="Proteomes" id="UP000323824">
    <property type="component" value="Chromosome"/>
</dbReference>
<dbReference type="OrthoDB" id="262490at2"/>
<reference evidence="4 5" key="2">
    <citation type="submission" date="2019-09" db="EMBL/GenBank/DDBJ databases">
        <title>Complete Genome Sequence and Methylome Analysis of free living Spirochaetas.</title>
        <authorList>
            <person name="Leshcheva N."/>
            <person name="Mikheeva N."/>
        </authorList>
    </citation>
    <scope>NUCLEOTIDE SEQUENCE [LARGE SCALE GENOMIC DNA]</scope>
    <source>
        <strain evidence="4 5">P</strain>
    </source>
</reference>
<name>A0A5C1Q823_9SPIO</name>
<sequence>MNKSYYTHIPLGDSIPLNNPHAFSVSMPTIQDVIDYEEGTQVSKEKIKTAYPRILIHPYIKKVCSLLEDKLSLCNGFSLLLPSKEAAIEVSEISGVVPSYYNYKKYTLCFFNNSLDVERYFSFMKHCGYMIYSREAEDLLIDLGEDCTLFFEQSSKNGSESTIKEVLKEGYDSREIVLSSSGMNSIYTGFKQVKEFFKESSRGLFIVYGWAYADTLAIFKKCCDEYVIIPDVTNTEELEFLLEKRGDEVVGLYLESVSNPLISVPDIPKVYELSEKYNFLVMVDNTFATPWSVDISSYCDIIFESLTKFASGYGDVMAGATIIPKKSRVSPKVIRDIKNKSIPLYLRDLNRLSLNIKGYKKRVLKVLHNSKIVEDKLLNSPKIKSVYSVNSEKNKTNWDKISRGIGGCGVISFIYNKDFENQYNMANIPKGPSLGCEFPILMPYTLLAHYTECQSSSGLKYLSSLGLDRTLLRLSVGTDSPSLTLNQILKLK</sequence>
<dbReference type="PANTHER" id="PTHR42699:SF1">
    <property type="entry name" value="CYSTATHIONINE GAMMA-SYNTHASE-RELATED"/>
    <property type="match status" value="1"/>
</dbReference>
<accession>A0A5C1Q823</accession>
<evidence type="ECO:0000256" key="1">
    <source>
        <dbReference type="ARBA" id="ARBA00001933"/>
    </source>
</evidence>
<dbReference type="InterPro" id="IPR015424">
    <property type="entry name" value="PyrdxlP-dep_Trfase"/>
</dbReference>
<dbReference type="KEGG" id="sper:EW093_05775"/>
<dbReference type="Gene3D" id="3.40.640.10">
    <property type="entry name" value="Type I PLP-dependent aspartate aminotransferase-like (Major domain)"/>
    <property type="match status" value="1"/>
</dbReference>
<organism evidence="4 5">
    <name type="scientific">Thiospirochaeta perfilievii</name>
    <dbReference type="NCBI Taxonomy" id="252967"/>
    <lineage>
        <taxon>Bacteria</taxon>
        <taxon>Pseudomonadati</taxon>
        <taxon>Spirochaetota</taxon>
        <taxon>Spirochaetia</taxon>
        <taxon>Spirochaetales</taxon>
        <taxon>Spirochaetaceae</taxon>
        <taxon>Thiospirochaeta</taxon>
    </lineage>
</organism>
<dbReference type="InterPro" id="IPR015421">
    <property type="entry name" value="PyrdxlP-dep_Trfase_major"/>
</dbReference>
<proteinExistence type="inferred from homology"/>
<evidence type="ECO:0000313" key="5">
    <source>
        <dbReference type="Proteomes" id="UP000323824"/>
    </source>
</evidence>
<dbReference type="RefSeq" id="WP_149567481.1">
    <property type="nucleotide sequence ID" value="NZ_CP035807.1"/>
</dbReference>
<dbReference type="EMBL" id="CP035807">
    <property type="protein sequence ID" value="QEN04233.1"/>
    <property type="molecule type" value="Genomic_DNA"/>
</dbReference>
<dbReference type="SUPFAM" id="SSF53383">
    <property type="entry name" value="PLP-dependent transferases"/>
    <property type="match status" value="1"/>
</dbReference>
<comment type="similarity">
    <text evidence="3">Belongs to the trans-sulfuration enzymes family.</text>
</comment>
<dbReference type="Gene3D" id="3.90.1150.10">
    <property type="entry name" value="Aspartate Aminotransferase, domain 1"/>
    <property type="match status" value="1"/>
</dbReference>
<evidence type="ECO:0000313" key="4">
    <source>
        <dbReference type="EMBL" id="QEN04233.1"/>
    </source>
</evidence>
<keyword evidence="4" id="KW-0808">Transferase</keyword>
<dbReference type="GO" id="GO:0003962">
    <property type="term" value="F:cystathionine gamma-synthase activity"/>
    <property type="evidence" value="ECO:0007669"/>
    <property type="project" value="TreeGrafter"/>
</dbReference>
<comment type="cofactor">
    <cofactor evidence="1 3">
        <name>pyridoxal 5'-phosphate</name>
        <dbReference type="ChEBI" id="CHEBI:597326"/>
    </cofactor>
</comment>
<dbReference type="Pfam" id="PF01053">
    <property type="entry name" value="Cys_Met_Meta_PP"/>
    <property type="match status" value="1"/>
</dbReference>
<dbReference type="InterPro" id="IPR051750">
    <property type="entry name" value="Trans-sulfuration_enzymes"/>
</dbReference>
<dbReference type="InterPro" id="IPR000277">
    <property type="entry name" value="Cys/Met-Metab_PyrdxlP-dep_enz"/>
</dbReference>
<evidence type="ECO:0000256" key="3">
    <source>
        <dbReference type="RuleBase" id="RU362118"/>
    </source>
</evidence>
<keyword evidence="5" id="KW-1185">Reference proteome</keyword>
<reference evidence="4 5" key="1">
    <citation type="submission" date="2019-02" db="EMBL/GenBank/DDBJ databases">
        <authorList>
            <person name="Fomenkov A."/>
            <person name="Dubinina G."/>
            <person name="Grabovich M."/>
            <person name="Vincze T."/>
            <person name="Roberts R.J."/>
        </authorList>
    </citation>
    <scope>NUCLEOTIDE SEQUENCE [LARGE SCALE GENOMIC DNA]</scope>
    <source>
        <strain evidence="4 5">P</strain>
    </source>
</reference>
<evidence type="ECO:0000256" key="2">
    <source>
        <dbReference type="ARBA" id="ARBA00022898"/>
    </source>
</evidence>
<dbReference type="InterPro" id="IPR015422">
    <property type="entry name" value="PyrdxlP-dep_Trfase_small"/>
</dbReference>
<gene>
    <name evidence="4" type="ORF">EW093_05775</name>
</gene>
<protein>
    <submittedName>
        <fullName evidence="4">PLP-dependent transferase</fullName>
    </submittedName>
</protein>
<dbReference type="GO" id="GO:0030170">
    <property type="term" value="F:pyridoxal phosphate binding"/>
    <property type="evidence" value="ECO:0007669"/>
    <property type="project" value="InterPro"/>
</dbReference>
<dbReference type="PANTHER" id="PTHR42699">
    <property type="match status" value="1"/>
</dbReference>
<dbReference type="GO" id="GO:0019346">
    <property type="term" value="P:transsulfuration"/>
    <property type="evidence" value="ECO:0007669"/>
    <property type="project" value="InterPro"/>
</dbReference>
<keyword evidence="2 3" id="KW-0663">Pyridoxal phosphate</keyword>